<dbReference type="HOGENOM" id="CLU_3256016_0_0_10"/>
<reference evidence="2" key="1">
    <citation type="submission" date="2009-09" db="EMBL/GenBank/DDBJ databases">
        <authorList>
            <person name="Weinstock G."/>
            <person name="Sodergren E."/>
            <person name="Clifton S."/>
            <person name="Fulton L."/>
            <person name="Fulton B."/>
            <person name="Courtney L."/>
            <person name="Fronick C."/>
            <person name="Harrison M."/>
            <person name="Strong C."/>
            <person name="Farmer C."/>
            <person name="Delahaunty K."/>
            <person name="Markovic C."/>
            <person name="Hall O."/>
            <person name="Minx P."/>
            <person name="Tomlinson C."/>
            <person name="Mitreva M."/>
            <person name="Nelson J."/>
            <person name="Hou S."/>
            <person name="Wollam A."/>
            <person name="Pepin K.H."/>
            <person name="Johnson M."/>
            <person name="Bhonagiri V."/>
            <person name="Nash W.E."/>
            <person name="Warren W."/>
            <person name="Chinwalla A."/>
            <person name="Mardis E.R."/>
            <person name="Wilson R.K."/>
        </authorList>
    </citation>
    <scope>NUCLEOTIDE SEQUENCE [LARGE SCALE GENOMIC DNA]</scope>
    <source>
        <strain evidence="2">ATCC 51259</strain>
    </source>
</reference>
<sequence length="42" mass="4705">MPAPAGKAFRKRKIDTKGKGEEMRFSSPLPLMLTSQDRTNLV</sequence>
<proteinExistence type="predicted"/>
<evidence type="ECO:0000313" key="3">
    <source>
        <dbReference type="Proteomes" id="UP000003460"/>
    </source>
</evidence>
<dbReference type="EMBL" id="ACIJ02000018">
    <property type="protein sequence ID" value="EEX71518.1"/>
    <property type="molecule type" value="Genomic_DNA"/>
</dbReference>
<keyword evidence="3" id="KW-1185">Reference proteome</keyword>
<feature type="region of interest" description="Disordered" evidence="1">
    <location>
        <begin position="1"/>
        <end position="23"/>
    </location>
</feature>
<accession>C9LFR0</accession>
<evidence type="ECO:0000256" key="1">
    <source>
        <dbReference type="SAM" id="MobiDB-lite"/>
    </source>
</evidence>
<gene>
    <name evidence="2" type="ORF">GCWU000325_01048</name>
</gene>
<dbReference type="AlphaFoldDB" id="C9LFR0"/>
<dbReference type="Proteomes" id="UP000003460">
    <property type="component" value="Unassembled WGS sequence"/>
</dbReference>
<protein>
    <submittedName>
        <fullName evidence="2">Uncharacterized protein</fullName>
    </submittedName>
</protein>
<organism evidence="2 3">
    <name type="scientific">Alloprevotella tannerae ATCC 51259</name>
    <dbReference type="NCBI Taxonomy" id="626522"/>
    <lineage>
        <taxon>Bacteria</taxon>
        <taxon>Pseudomonadati</taxon>
        <taxon>Bacteroidota</taxon>
        <taxon>Bacteroidia</taxon>
        <taxon>Bacteroidales</taxon>
        <taxon>Prevotellaceae</taxon>
        <taxon>Alloprevotella</taxon>
    </lineage>
</organism>
<name>C9LFR0_9BACT</name>
<evidence type="ECO:0000313" key="2">
    <source>
        <dbReference type="EMBL" id="EEX71518.1"/>
    </source>
</evidence>
<dbReference type="STRING" id="626522.GCWU000325_01048"/>
<comment type="caution">
    <text evidence="2">The sequence shown here is derived from an EMBL/GenBank/DDBJ whole genome shotgun (WGS) entry which is preliminary data.</text>
</comment>